<protein>
    <submittedName>
        <fullName evidence="1">Uncharacterized protein</fullName>
    </submittedName>
</protein>
<proteinExistence type="predicted"/>
<dbReference type="Pfam" id="PF01263">
    <property type="entry name" value="Aldose_epim"/>
    <property type="match status" value="1"/>
</dbReference>
<dbReference type="InterPro" id="IPR014718">
    <property type="entry name" value="GH-type_carb-bd"/>
</dbReference>
<dbReference type="InterPro" id="IPR011013">
    <property type="entry name" value="Gal_mutarotase_sf_dom"/>
</dbReference>
<dbReference type="EMBL" id="NFZX01000022">
    <property type="protein sequence ID" value="RFA34475.1"/>
    <property type="molecule type" value="Genomic_DNA"/>
</dbReference>
<dbReference type="InterPro" id="IPR008183">
    <property type="entry name" value="Aldose_1/G6P_1-epimerase"/>
</dbReference>
<gene>
    <name evidence="1" type="ORF">CAI16_11225</name>
</gene>
<dbReference type="GO" id="GO:0030246">
    <property type="term" value="F:carbohydrate binding"/>
    <property type="evidence" value="ECO:0007669"/>
    <property type="project" value="InterPro"/>
</dbReference>
<sequence length="87" mass="10153">MKGKRHFVIKNERHHHLHGGINSFSHVLWHVTTEQIEKGYSCYSENHRPDGDIGYPGNVEVTISYILTNENTFTIIRQQRIKQLLSP</sequence>
<organism evidence="1 2">
    <name type="scientific">Virgibacillus dokdonensis</name>
    <dbReference type="NCBI Taxonomy" id="302167"/>
    <lineage>
        <taxon>Bacteria</taxon>
        <taxon>Bacillati</taxon>
        <taxon>Bacillota</taxon>
        <taxon>Bacilli</taxon>
        <taxon>Bacillales</taxon>
        <taxon>Bacillaceae</taxon>
        <taxon>Virgibacillus</taxon>
    </lineage>
</organism>
<dbReference type="AlphaFoldDB" id="A0A3E0WR64"/>
<dbReference type="GO" id="GO:0033499">
    <property type="term" value="P:galactose catabolic process via UDP-galactose, Leloir pathway"/>
    <property type="evidence" value="ECO:0007669"/>
    <property type="project" value="TreeGrafter"/>
</dbReference>
<comment type="caution">
    <text evidence="1">The sequence shown here is derived from an EMBL/GenBank/DDBJ whole genome shotgun (WGS) entry which is preliminary data.</text>
</comment>
<dbReference type="PANTHER" id="PTHR10091">
    <property type="entry name" value="ALDOSE-1-EPIMERASE"/>
    <property type="match status" value="1"/>
</dbReference>
<reference evidence="1 2" key="1">
    <citation type="submission" date="2017-05" db="EMBL/GenBank/DDBJ databases">
        <title>Virgibacillus sp. AK90 isolated from a saltern of Kakinada, India.</title>
        <authorList>
            <person name="Gupta V."/>
            <person name="Sidhu C."/>
            <person name="Korpole S."/>
            <person name="Pinnaka A.K."/>
        </authorList>
    </citation>
    <scope>NUCLEOTIDE SEQUENCE [LARGE SCALE GENOMIC DNA]</scope>
    <source>
        <strain evidence="1 2">AK90</strain>
    </source>
</reference>
<evidence type="ECO:0000313" key="1">
    <source>
        <dbReference type="EMBL" id="RFA34475.1"/>
    </source>
</evidence>
<dbReference type="GO" id="GO:0004034">
    <property type="term" value="F:aldose 1-epimerase activity"/>
    <property type="evidence" value="ECO:0007669"/>
    <property type="project" value="TreeGrafter"/>
</dbReference>
<dbReference type="GO" id="GO:0006006">
    <property type="term" value="P:glucose metabolic process"/>
    <property type="evidence" value="ECO:0007669"/>
    <property type="project" value="TreeGrafter"/>
</dbReference>
<evidence type="ECO:0000313" key="2">
    <source>
        <dbReference type="Proteomes" id="UP000256488"/>
    </source>
</evidence>
<name>A0A3E0WR64_9BACI</name>
<dbReference type="PANTHER" id="PTHR10091:SF0">
    <property type="entry name" value="GALACTOSE MUTAROTASE"/>
    <property type="match status" value="1"/>
</dbReference>
<accession>A0A3E0WR64</accession>
<dbReference type="Gene3D" id="2.70.98.10">
    <property type="match status" value="1"/>
</dbReference>
<dbReference type="Proteomes" id="UP000256488">
    <property type="component" value="Unassembled WGS sequence"/>
</dbReference>
<dbReference type="SUPFAM" id="SSF74650">
    <property type="entry name" value="Galactose mutarotase-like"/>
    <property type="match status" value="1"/>
</dbReference>